<feature type="domain" description="ENTH" evidence="3">
    <location>
        <begin position="543"/>
        <end position="676"/>
    </location>
</feature>
<evidence type="ECO:0000259" key="2">
    <source>
        <dbReference type="PROSITE" id="PS50211"/>
    </source>
</evidence>
<proteinExistence type="predicted"/>
<organism evidence="4 5">
    <name type="scientific">Cyclostephanos tholiformis</name>
    <dbReference type="NCBI Taxonomy" id="382380"/>
    <lineage>
        <taxon>Eukaryota</taxon>
        <taxon>Sar</taxon>
        <taxon>Stramenopiles</taxon>
        <taxon>Ochrophyta</taxon>
        <taxon>Bacillariophyta</taxon>
        <taxon>Coscinodiscophyceae</taxon>
        <taxon>Thalassiosirophycidae</taxon>
        <taxon>Stephanodiscales</taxon>
        <taxon>Stephanodiscaceae</taxon>
        <taxon>Cyclostephanos</taxon>
    </lineage>
</organism>
<feature type="compositionally biased region" description="Low complexity" evidence="1">
    <location>
        <begin position="916"/>
        <end position="933"/>
    </location>
</feature>
<feature type="region of interest" description="Disordered" evidence="1">
    <location>
        <begin position="372"/>
        <end position="397"/>
    </location>
</feature>
<sequence length="1071" mass="112999">MEAIVVLGGASGGGDGGGGGGGVGSRLRRFLHAAYVEHVALCRSVSNATMAAASATTNPTKARPVFAAPRMMTLSLVELGGTTCEGGGDADAVLFGAHDEVRIIVPSSFLHGRNGCTTNATMATAVPDFSGLSRNDVMPMLRCLGPARTLRLLSAIMSERRVILACRRGGSGGGGGWDAGRLSAVAYGAASMAGQGMIPSFGGGGTGTLFVPILPPGLKQLLLTPSAYLIGVLVGGGSDDGASTTSGHINLRAVLNEIRGDVVVFDLDAPPGADPYFHNIPNPRQSVPDITYRNVDDLDVMSASERSIADDLHRDLVDCLRLDRKLFWQGAVQEKLGMAAAKTKTAAVGAMRKGMKFLKAKSSMMGFDTVGGEGDGGDNMDDDGEVDGGVGAGGGSSRSVGRGNYAYEGGFPNEKSEEDARIAFATFFVCFYGDVRTYLTQTSPGAPPVPDREKFMRHRAANGDAPGSGMFLLAGNFLRSGMFNAFAEARREEVLNRRPVPEDAPLFALVTARHLANRIDFKPKTVRESVRQVAIHADFPGRYLIDWNDKVRDRVSQLTSAQSYGGDFAKDLLQLVEDCRESGAVLVDTMMVLWARMQEGRGMQWKKAHLALLVLRGLLLHGPISAITEAMDGFASVRILNSYTETLRGQNAKLVRDVATEIRTLLVDTSLLIARRRECMNARRIAKDPRPSPLRKETRMIAGIKAFRNVHLALRPAGASVAPAPVPTSVEDLLVGMTEPVVINRTNAASGAAQSGGYSDDLLSLSVFATASPPKAESANNIVFGGQEAAPAFGAQPVNYSSDLLTLTLGSSSSPQVATASNEGGGGAKALVDPFSMHEMIQAAQSTGQQQSMSAGSYNSSDLSFGASSIPKAAAKRNDRNVELIDLANPFSMFEMNQATPRTGPATANEPPFQPTPSGSSSSTPIVSAASNSLSNHSQPPFPLMANGPIMPHNAQLQPTPSTQPYSMARTANPSLLHPGQYSPMQGLPLPPTTAVNNMQVPSYQQLQQKPQIGLPPSNLTSISPAQGWNFPVNYSQPQQAWSNAAPGYAPDGLVNLTGVQDAPRFPKPPI</sequence>
<keyword evidence="5" id="KW-1185">Reference proteome</keyword>
<feature type="compositionally biased region" description="Gly residues" evidence="1">
    <location>
        <begin position="387"/>
        <end position="396"/>
    </location>
</feature>
<dbReference type="InterPro" id="IPR008942">
    <property type="entry name" value="ENTH_VHS"/>
</dbReference>
<protein>
    <submittedName>
        <fullName evidence="4">Uncharacterized protein</fullName>
    </submittedName>
</protein>
<dbReference type="SUPFAM" id="SSF48464">
    <property type="entry name" value="ENTH/VHS domain"/>
    <property type="match status" value="1"/>
</dbReference>
<dbReference type="PANTHER" id="PTHR13196:SF14">
    <property type="entry name" value="UDENN DOMAIN-CONTAINING PROTEIN"/>
    <property type="match status" value="1"/>
</dbReference>
<dbReference type="InterPro" id="IPR037516">
    <property type="entry name" value="Tripartite_DENN"/>
</dbReference>
<dbReference type="PROSITE" id="PS50211">
    <property type="entry name" value="DENN"/>
    <property type="match status" value="1"/>
</dbReference>
<dbReference type="Proteomes" id="UP001530377">
    <property type="component" value="Unassembled WGS sequence"/>
</dbReference>
<dbReference type="EMBL" id="JALLPB020000046">
    <property type="protein sequence ID" value="KAL3823119.1"/>
    <property type="molecule type" value="Genomic_DNA"/>
</dbReference>
<accession>A0ABD3SEY8</accession>
<feature type="domain" description="UDENN" evidence="2">
    <location>
        <begin position="1"/>
        <end position="500"/>
    </location>
</feature>
<dbReference type="Pfam" id="PF01417">
    <property type="entry name" value="ENTH"/>
    <property type="match status" value="1"/>
</dbReference>
<dbReference type="InterPro" id="IPR013809">
    <property type="entry name" value="ENTH"/>
</dbReference>
<dbReference type="Gene3D" id="1.25.40.90">
    <property type="match status" value="1"/>
</dbReference>
<gene>
    <name evidence="4" type="ORF">ACHAXA_006449</name>
</gene>
<reference evidence="4 5" key="1">
    <citation type="submission" date="2024-10" db="EMBL/GenBank/DDBJ databases">
        <title>Updated reference genomes for cyclostephanoid diatoms.</title>
        <authorList>
            <person name="Roberts W.R."/>
            <person name="Alverson A.J."/>
        </authorList>
    </citation>
    <scope>NUCLEOTIDE SEQUENCE [LARGE SCALE GENOMIC DNA]</scope>
    <source>
        <strain evidence="4 5">AJA228-03</strain>
    </source>
</reference>
<evidence type="ECO:0000313" key="5">
    <source>
        <dbReference type="Proteomes" id="UP001530377"/>
    </source>
</evidence>
<evidence type="ECO:0000259" key="3">
    <source>
        <dbReference type="PROSITE" id="PS50942"/>
    </source>
</evidence>
<dbReference type="InterPro" id="IPR040032">
    <property type="entry name" value="DENND1A/B/C"/>
</dbReference>
<dbReference type="Gene3D" id="3.40.50.11500">
    <property type="match status" value="1"/>
</dbReference>
<comment type="caution">
    <text evidence="4">The sequence shown here is derived from an EMBL/GenBank/DDBJ whole genome shotgun (WGS) entry which is preliminary data.</text>
</comment>
<evidence type="ECO:0000313" key="4">
    <source>
        <dbReference type="EMBL" id="KAL3823119.1"/>
    </source>
</evidence>
<evidence type="ECO:0000256" key="1">
    <source>
        <dbReference type="SAM" id="MobiDB-lite"/>
    </source>
</evidence>
<dbReference type="PANTHER" id="PTHR13196">
    <property type="entry name" value="DENN DOMAIN-CONTAINING"/>
    <property type="match status" value="1"/>
</dbReference>
<dbReference type="PROSITE" id="PS50942">
    <property type="entry name" value="ENTH"/>
    <property type="match status" value="1"/>
</dbReference>
<dbReference type="AlphaFoldDB" id="A0ABD3SEY8"/>
<feature type="compositionally biased region" description="Acidic residues" evidence="1">
    <location>
        <begin position="375"/>
        <end position="386"/>
    </location>
</feature>
<feature type="region of interest" description="Disordered" evidence="1">
    <location>
        <begin position="897"/>
        <end position="939"/>
    </location>
</feature>
<name>A0ABD3SEY8_9STRA</name>
<dbReference type="InterPro" id="IPR043153">
    <property type="entry name" value="DENN_C"/>
</dbReference>